<dbReference type="EnsemblMetazoa" id="tetur33g00890.1">
    <property type="protein sequence ID" value="tetur33g00890.1"/>
    <property type="gene ID" value="tetur33g00890"/>
</dbReference>
<gene>
    <name evidence="3" type="primary">107369679</name>
</gene>
<dbReference type="OrthoDB" id="10253878at2759"/>
<dbReference type="STRING" id="32264.T1L2G9"/>
<dbReference type="Pfam" id="PF04176">
    <property type="entry name" value="TIP41"/>
    <property type="match status" value="1"/>
</dbReference>
<evidence type="ECO:0000256" key="2">
    <source>
        <dbReference type="ARBA" id="ARBA00018951"/>
    </source>
</evidence>
<reference evidence="4" key="1">
    <citation type="submission" date="2011-08" db="EMBL/GenBank/DDBJ databases">
        <authorList>
            <person name="Rombauts S."/>
        </authorList>
    </citation>
    <scope>NUCLEOTIDE SEQUENCE</scope>
    <source>
        <strain evidence="4">London</strain>
    </source>
</reference>
<organism evidence="3 4">
    <name type="scientific">Tetranychus urticae</name>
    <name type="common">Two-spotted spider mite</name>
    <dbReference type="NCBI Taxonomy" id="32264"/>
    <lineage>
        <taxon>Eukaryota</taxon>
        <taxon>Metazoa</taxon>
        <taxon>Ecdysozoa</taxon>
        <taxon>Arthropoda</taxon>
        <taxon>Chelicerata</taxon>
        <taxon>Arachnida</taxon>
        <taxon>Acari</taxon>
        <taxon>Acariformes</taxon>
        <taxon>Trombidiformes</taxon>
        <taxon>Prostigmata</taxon>
        <taxon>Eleutherengona</taxon>
        <taxon>Raphignathae</taxon>
        <taxon>Tetranychoidea</taxon>
        <taxon>Tetranychidae</taxon>
        <taxon>Tetranychus</taxon>
    </lineage>
</organism>
<sequence length="276" mass="32293">MSEPVDSVHFDGIFQQTYNFRDWSIVTRRSHILQSKCSDNCEDKPNSPCLFCKFGQELSLVHLPDMTFAKNILRIVHKKGFGLEFDCLNALKSIPKTAPEGMKVDSSEEWLKAREDCQHSKRVPNPFDWTFTTKYKGHLIPSLNGQTLIEEPTSEIIDIDKLKVKENILFYDEVHLFEDELADNGVAQCSVKIRVMQHCFFILLRYFLRVDKVMVRINDTRIFYETDKNYMLREYTSKEQDISKIALPIETLLDPVLLSQQLPTKEKMYHKLKFPC</sequence>
<evidence type="ECO:0000256" key="1">
    <source>
        <dbReference type="ARBA" id="ARBA00006658"/>
    </source>
</evidence>
<name>T1L2G9_TETUR</name>
<dbReference type="PANTHER" id="PTHR21021:SF16">
    <property type="entry name" value="TIP41-LIKE PROTEIN"/>
    <property type="match status" value="1"/>
</dbReference>
<dbReference type="OMA" id="DMILFED"/>
<dbReference type="InterPro" id="IPR007303">
    <property type="entry name" value="TIP41-like"/>
</dbReference>
<reference evidence="3" key="2">
    <citation type="submission" date="2015-06" db="UniProtKB">
        <authorList>
            <consortium name="EnsemblMetazoa"/>
        </authorList>
    </citation>
    <scope>IDENTIFICATION</scope>
</reference>
<dbReference type="EMBL" id="CAEY01000947">
    <property type="status" value="NOT_ANNOTATED_CDS"/>
    <property type="molecule type" value="Genomic_DNA"/>
</dbReference>
<comment type="similarity">
    <text evidence="1">Belongs to the TIP41 family.</text>
</comment>
<dbReference type="AlphaFoldDB" id="T1L2G9"/>
<dbReference type="PANTHER" id="PTHR21021">
    <property type="entry name" value="GAF/PUTATIVE CYTOSKELETAL PROTEIN"/>
    <property type="match status" value="1"/>
</dbReference>
<accession>T1L2G9</accession>
<proteinExistence type="inferred from homology"/>
<dbReference type="eggNOG" id="KOG3224">
    <property type="taxonomic scope" value="Eukaryota"/>
</dbReference>
<evidence type="ECO:0000313" key="3">
    <source>
        <dbReference type="EnsemblMetazoa" id="tetur33g00890.1"/>
    </source>
</evidence>
<dbReference type="GO" id="GO:0031929">
    <property type="term" value="P:TOR signaling"/>
    <property type="evidence" value="ECO:0007669"/>
    <property type="project" value="TreeGrafter"/>
</dbReference>
<dbReference type="InterPro" id="IPR051330">
    <property type="entry name" value="Phosphatase_reg/MetRdx"/>
</dbReference>
<evidence type="ECO:0000313" key="4">
    <source>
        <dbReference type="Proteomes" id="UP000015104"/>
    </source>
</evidence>
<protein>
    <recommendedName>
        <fullName evidence="2">TIP41-like protein</fullName>
    </recommendedName>
</protein>
<dbReference type="Proteomes" id="UP000015104">
    <property type="component" value="Unassembled WGS sequence"/>
</dbReference>
<keyword evidence="4" id="KW-1185">Reference proteome</keyword>
<dbReference type="HOGENOM" id="CLU_039187_2_0_1"/>
<dbReference type="KEGG" id="tut:107369679"/>
<dbReference type="GO" id="GO:0005829">
    <property type="term" value="C:cytosol"/>
    <property type="evidence" value="ECO:0007669"/>
    <property type="project" value="TreeGrafter"/>
</dbReference>